<accession>A0A7R8D6A2</accession>
<proteinExistence type="predicted"/>
<reference evidence="1" key="1">
    <citation type="submission" date="2021-02" db="EMBL/GenBank/DDBJ databases">
        <authorList>
            <person name="Bekaert M."/>
        </authorList>
    </citation>
    <scope>NUCLEOTIDE SEQUENCE</scope>
    <source>
        <strain evidence="1">IoA-00</strain>
    </source>
</reference>
<gene>
    <name evidence="1" type="ORF">LSAA_14825</name>
</gene>
<sequence>MHTIMFVVRRDNITNEKVIIRNLQFPIKIAEFKLYLGTCQLIFYENLTPLRYSRQSVIKASNVPIVGSHQTLSNGCSKPHVNLDSRRGSFQKVAASMDKDDVASACRRFRNKIGEYT</sequence>
<evidence type="ECO:0000313" key="1">
    <source>
        <dbReference type="EMBL" id="CAF3041810.1"/>
    </source>
</evidence>
<dbReference type="EMBL" id="HG994588">
    <property type="protein sequence ID" value="CAF3041810.1"/>
    <property type="molecule type" value="Genomic_DNA"/>
</dbReference>
<protein>
    <submittedName>
        <fullName evidence="1">(salmon louse) hypothetical protein</fullName>
    </submittedName>
</protein>
<keyword evidence="2" id="KW-1185">Reference proteome</keyword>
<dbReference type="AlphaFoldDB" id="A0A7R8D6A2"/>
<organism evidence="1 2">
    <name type="scientific">Lepeophtheirus salmonis</name>
    <name type="common">Salmon louse</name>
    <name type="synonym">Caligus salmonis</name>
    <dbReference type="NCBI Taxonomy" id="72036"/>
    <lineage>
        <taxon>Eukaryota</taxon>
        <taxon>Metazoa</taxon>
        <taxon>Ecdysozoa</taxon>
        <taxon>Arthropoda</taxon>
        <taxon>Crustacea</taxon>
        <taxon>Multicrustacea</taxon>
        <taxon>Hexanauplia</taxon>
        <taxon>Copepoda</taxon>
        <taxon>Siphonostomatoida</taxon>
        <taxon>Caligidae</taxon>
        <taxon>Lepeophtheirus</taxon>
    </lineage>
</organism>
<evidence type="ECO:0000313" key="2">
    <source>
        <dbReference type="Proteomes" id="UP000675881"/>
    </source>
</evidence>
<dbReference type="Proteomes" id="UP000675881">
    <property type="component" value="Chromosome 9"/>
</dbReference>
<name>A0A7R8D6A2_LEPSM</name>